<dbReference type="Gene3D" id="3.30.460.10">
    <property type="entry name" value="Beta Polymerase, domain 2"/>
    <property type="match status" value="1"/>
</dbReference>
<dbReference type="EMBL" id="BMXR01000001">
    <property type="protein sequence ID" value="GGX41880.1"/>
    <property type="molecule type" value="Genomic_DNA"/>
</dbReference>
<dbReference type="InterPro" id="IPR052548">
    <property type="entry name" value="Type_VII_TA_antitoxin"/>
</dbReference>
<evidence type="ECO:0000259" key="1">
    <source>
        <dbReference type="PROSITE" id="PS50910"/>
    </source>
</evidence>
<dbReference type="InterPro" id="IPR043519">
    <property type="entry name" value="NT_sf"/>
</dbReference>
<reference evidence="2" key="1">
    <citation type="journal article" date="2014" name="Int. J. Syst. Evol. Microbiol.">
        <title>Complete genome sequence of Corynebacterium casei LMG S-19264T (=DSM 44701T), isolated from a smear-ripened cheese.</title>
        <authorList>
            <consortium name="US DOE Joint Genome Institute (JGI-PGF)"/>
            <person name="Walter F."/>
            <person name="Albersmeier A."/>
            <person name="Kalinowski J."/>
            <person name="Ruckert C."/>
        </authorList>
    </citation>
    <scope>NUCLEOTIDE SEQUENCE</scope>
    <source>
        <strain evidence="2">KCTC 22169</strain>
    </source>
</reference>
<accession>A0A918K1M3</accession>
<dbReference type="PANTHER" id="PTHR33933:SF1">
    <property type="entry name" value="PROTEIN ADENYLYLTRANSFERASE MNTA-RELATED"/>
    <property type="match status" value="1"/>
</dbReference>
<keyword evidence="3" id="KW-1185">Reference proteome</keyword>
<feature type="domain" description="HEPN" evidence="1">
    <location>
        <begin position="129"/>
        <end position="242"/>
    </location>
</feature>
<organism evidence="2 3">
    <name type="scientific">Saccharospirillum salsuginis</name>
    <dbReference type="NCBI Taxonomy" id="418750"/>
    <lineage>
        <taxon>Bacteria</taxon>
        <taxon>Pseudomonadati</taxon>
        <taxon>Pseudomonadota</taxon>
        <taxon>Gammaproteobacteria</taxon>
        <taxon>Oceanospirillales</taxon>
        <taxon>Saccharospirillaceae</taxon>
        <taxon>Saccharospirillum</taxon>
    </lineage>
</organism>
<dbReference type="Proteomes" id="UP000626148">
    <property type="component" value="Unassembled WGS sequence"/>
</dbReference>
<dbReference type="AlphaFoldDB" id="A0A918K1M3"/>
<dbReference type="PANTHER" id="PTHR33933">
    <property type="entry name" value="NUCLEOTIDYLTRANSFERASE"/>
    <property type="match status" value="1"/>
</dbReference>
<evidence type="ECO:0000313" key="2">
    <source>
        <dbReference type="EMBL" id="GGX41880.1"/>
    </source>
</evidence>
<dbReference type="GO" id="GO:0003677">
    <property type="term" value="F:DNA binding"/>
    <property type="evidence" value="ECO:0007669"/>
    <property type="project" value="UniProtKB-KW"/>
</dbReference>
<dbReference type="SUPFAM" id="SSF81593">
    <property type="entry name" value="Nucleotidyltransferase substrate binding subunit/domain"/>
    <property type="match status" value="1"/>
</dbReference>
<dbReference type="CDD" id="cd05403">
    <property type="entry name" value="NT_KNTase_like"/>
    <property type="match status" value="1"/>
</dbReference>
<comment type="caution">
    <text evidence="2">The sequence shown here is derived from an EMBL/GenBank/DDBJ whole genome shotgun (WGS) entry which is preliminary data.</text>
</comment>
<proteinExistence type="predicted"/>
<name>A0A918K1M3_9GAMM</name>
<reference evidence="2" key="2">
    <citation type="submission" date="2020-09" db="EMBL/GenBank/DDBJ databases">
        <authorList>
            <person name="Sun Q."/>
            <person name="Kim S."/>
        </authorList>
    </citation>
    <scope>NUCLEOTIDE SEQUENCE</scope>
    <source>
        <strain evidence="2">KCTC 22169</strain>
    </source>
</reference>
<dbReference type="Gene3D" id="1.20.120.330">
    <property type="entry name" value="Nucleotidyltransferases domain 2"/>
    <property type="match status" value="1"/>
</dbReference>
<dbReference type="SMART" id="SM00748">
    <property type="entry name" value="HEPN"/>
    <property type="match status" value="1"/>
</dbReference>
<sequence>MVILYGSHARGDWKDGPHEQGKGRLVIHKQSDYDILVITLDEYSARDASLWRGVKDTCKKSGLSTYLSLIPRDIFFVNQKLREGQYFFSEVIEQGVLLYDSGRMTLEERKTLDPQEQKRIAQSVYDDVFGSAKEFYDVYEYVFNKGSYKIAAFQLNQACEHTYKAVLLIFGGESPHEHLLDKLEDWAIDYLPDIEGLIPRETKEEQDLFDLLDYAYIGARYDYSYSITEGQLKQLATGVKQLQDVVDLACQHKIQNLV</sequence>
<dbReference type="PROSITE" id="PS50910">
    <property type="entry name" value="HEPN"/>
    <property type="match status" value="1"/>
</dbReference>
<keyword evidence="2" id="KW-0238">DNA-binding</keyword>
<dbReference type="Pfam" id="PF05168">
    <property type="entry name" value="HEPN"/>
    <property type="match status" value="1"/>
</dbReference>
<gene>
    <name evidence="2" type="ORF">GCM10007392_06000</name>
</gene>
<protein>
    <submittedName>
        <fullName evidence="2">DNA-binding protein</fullName>
    </submittedName>
</protein>
<dbReference type="InterPro" id="IPR007842">
    <property type="entry name" value="HEPN_dom"/>
</dbReference>
<evidence type="ECO:0000313" key="3">
    <source>
        <dbReference type="Proteomes" id="UP000626148"/>
    </source>
</evidence>